<evidence type="ECO:0000313" key="4">
    <source>
        <dbReference type="Proteomes" id="UP000247498"/>
    </source>
</evidence>
<proteinExistence type="predicted"/>
<evidence type="ECO:0000313" key="3">
    <source>
        <dbReference type="EMBL" id="GBF99343.1"/>
    </source>
</evidence>
<dbReference type="OrthoDB" id="548708at2759"/>
<comment type="caution">
    <text evidence="3">The sequence shown here is derived from an EMBL/GenBank/DDBJ whole genome shotgun (WGS) entry which is preliminary data.</text>
</comment>
<keyword evidence="4" id="KW-1185">Reference proteome</keyword>
<protein>
    <submittedName>
        <fullName evidence="3">Uncharacterized protein</fullName>
    </submittedName>
</protein>
<reference evidence="3 4" key="1">
    <citation type="journal article" date="2018" name="Sci. Rep.">
        <title>Raphidocelis subcapitata (=Pseudokirchneriella subcapitata) provides an insight into genome evolution and environmental adaptations in the Sphaeropleales.</title>
        <authorList>
            <person name="Suzuki S."/>
            <person name="Yamaguchi H."/>
            <person name="Nakajima N."/>
            <person name="Kawachi M."/>
        </authorList>
    </citation>
    <scope>NUCLEOTIDE SEQUENCE [LARGE SCALE GENOMIC DNA]</scope>
    <source>
        <strain evidence="3 4">NIES-35</strain>
    </source>
</reference>
<dbReference type="Proteomes" id="UP000247498">
    <property type="component" value="Unassembled WGS sequence"/>
</dbReference>
<dbReference type="EMBL" id="BDRX01000154">
    <property type="protein sequence ID" value="GBF99343.1"/>
    <property type="molecule type" value="Genomic_DNA"/>
</dbReference>
<evidence type="ECO:0000256" key="2">
    <source>
        <dbReference type="SAM" id="MobiDB-lite"/>
    </source>
</evidence>
<feature type="coiled-coil region" evidence="1">
    <location>
        <begin position="101"/>
        <end position="135"/>
    </location>
</feature>
<feature type="region of interest" description="Disordered" evidence="2">
    <location>
        <begin position="274"/>
        <end position="298"/>
    </location>
</feature>
<organism evidence="3 4">
    <name type="scientific">Raphidocelis subcapitata</name>
    <dbReference type="NCBI Taxonomy" id="307507"/>
    <lineage>
        <taxon>Eukaryota</taxon>
        <taxon>Viridiplantae</taxon>
        <taxon>Chlorophyta</taxon>
        <taxon>core chlorophytes</taxon>
        <taxon>Chlorophyceae</taxon>
        <taxon>CS clade</taxon>
        <taxon>Sphaeropleales</taxon>
        <taxon>Selenastraceae</taxon>
        <taxon>Raphidocelis</taxon>
    </lineage>
</organism>
<feature type="region of interest" description="Disordered" evidence="2">
    <location>
        <begin position="175"/>
        <end position="232"/>
    </location>
</feature>
<dbReference type="STRING" id="307507.A0A2V0PMM9"/>
<dbReference type="AlphaFoldDB" id="A0A2V0PMM9"/>
<feature type="compositionally biased region" description="Gly residues" evidence="2">
    <location>
        <begin position="195"/>
        <end position="211"/>
    </location>
</feature>
<keyword evidence="1" id="KW-0175">Coiled coil</keyword>
<gene>
    <name evidence="3" type="ORF">Rsub_11755</name>
</gene>
<feature type="region of interest" description="Disordered" evidence="2">
    <location>
        <begin position="62"/>
        <end position="90"/>
    </location>
</feature>
<accession>A0A2V0PMM9</accession>
<evidence type="ECO:0000256" key="1">
    <source>
        <dbReference type="SAM" id="Coils"/>
    </source>
</evidence>
<feature type="compositionally biased region" description="Low complexity" evidence="2">
    <location>
        <begin position="274"/>
        <end position="296"/>
    </location>
</feature>
<sequence length="463" mass="47580">MQAPAPPSAAAATAAAAPAGAVIRVPAGFELAQVGPGMFELRPVAPSTLGLGAAPPLQQLPQQQAGTAASAPPPLPQQLQHTPPKKRAPSVLWRERQKNLITDLETQVTAKLQSMQLLEKENKALRLRSSVLQRAVEGWDEQIEIIQTLGGAAADADGAGAESSATTTVAAAAATSRTSGGGATTSGDGSTSASGDGGSSGGAAASGGSGGSAPAAAAAPPPPPPGCDHPQWWALSRCRDPAARIKRFSMDDTSALHREYLALLAPALEALDAEEGSPGLQGAASSPSGQSGAQSGDGAWLSEESPLLFYGAARVPPEYGPPGSARARVYGLVNRYLGAVKHIHLLNPCAVDTLIGSNLESGARQPVPCGFWRAVLAALRLTPAQAEDFCAINELYMQHIAPVLEERAALQARLGCSDCVASEMEVSRAITSNLNRELSLRRAGLGAVWLFWALLLLRSAVHV</sequence>
<name>A0A2V0PMM9_9CHLO</name>
<dbReference type="InParanoid" id="A0A2V0PMM9"/>
<feature type="compositionally biased region" description="Low complexity" evidence="2">
    <location>
        <begin position="185"/>
        <end position="194"/>
    </location>
</feature>